<evidence type="ECO:0000256" key="3">
    <source>
        <dbReference type="ARBA" id="ARBA00022806"/>
    </source>
</evidence>
<keyword evidence="4" id="KW-0067">ATP-binding</keyword>
<dbReference type="Proteomes" id="UP000566813">
    <property type="component" value="Unassembled WGS sequence"/>
</dbReference>
<protein>
    <submittedName>
        <fullName evidence="7">DEAD/DEAH box helicase</fullName>
    </submittedName>
</protein>
<gene>
    <name evidence="7" type="ORF">H7F51_09445</name>
</gene>
<dbReference type="InterPro" id="IPR001650">
    <property type="entry name" value="Helicase_C-like"/>
</dbReference>
<dbReference type="GO" id="GO:0005524">
    <property type="term" value="F:ATP binding"/>
    <property type="evidence" value="ECO:0007669"/>
    <property type="project" value="UniProtKB-KW"/>
</dbReference>
<keyword evidence="1" id="KW-0547">Nucleotide-binding</keyword>
<dbReference type="PANTHER" id="PTHR47961:SF6">
    <property type="entry name" value="DNA-DIRECTED DNA POLYMERASE"/>
    <property type="match status" value="1"/>
</dbReference>
<dbReference type="GO" id="GO:0003676">
    <property type="term" value="F:nucleic acid binding"/>
    <property type="evidence" value="ECO:0007669"/>
    <property type="project" value="InterPro"/>
</dbReference>
<feature type="domain" description="Helicase ATP-binding" evidence="5">
    <location>
        <begin position="111"/>
        <end position="269"/>
    </location>
</feature>
<sequence length="729" mass="81644">MDAEAIRRHLGDRDTFAEHRFAILRALVGMANDERSVVAARELIIRMLALGAALNDGYDELLDSLVRQVGLYPYVDQNRPRGFEDQIVIEAHRVPGLKDNRLFHSLQLSVFQELVSGRNVVLSAPTSVGKSLVIDAVLATRQHKRAVIIVPTIALIDETRRRVGQSLGHSHDIITHPSQKRLDDGRPTVYVLTQERALSRTDLDDVDFFVIDEFYKLDLRGGETDERAVDLNLCFHRFASQGAQFYLIGPNIADVRGLASEYRHVFLPSPFSTVALDVIHFDLKKDGPERADKLVELCRSFTSPTLVYCQSPRSAREAARLMYSACDLSLVETTSDAVEWLEQNFPSEWEVTQALRRGVGIHHGNVPRALQQYMVRAFEEGHIKFLVCTSTMIEGVNTVAENVVIFDRRRGNNKTIDDFTFRNIAGRAGRMNRYFIGKVFVLEAAVEEGDHVVDLPIERQDDTTPLSLLLDLPAGSLTRQSQERLIEVFSNSKLSEATIRQNRYLPMSAQNAVFDAISELHDAQPRLLSWRGMPDSDQLLAVCNIIFDHVDQGAGLRRHGIFKGSQLQAVLTGLMAAPDFGSFIRRRVEERWKDQSISDAVEGALAFLRNYVGYTFGRQLMAVSRIQADVLTRFKGTRPGDYSLLAARAESLFLPAGLYALDEYGVPAEIAVKLMRSTGPIEDVDQGLRMLASIPLHDIDLLPFERDLIANVRRSLPPRAFVTADPAGA</sequence>
<dbReference type="SUPFAM" id="SSF52540">
    <property type="entry name" value="P-loop containing nucleoside triphosphate hydrolases"/>
    <property type="match status" value="1"/>
</dbReference>
<dbReference type="RefSeq" id="WP_185664001.1">
    <property type="nucleotide sequence ID" value="NZ_JACLAW010000006.1"/>
</dbReference>
<dbReference type="Gene3D" id="3.40.50.300">
    <property type="entry name" value="P-loop containing nucleotide triphosphate hydrolases"/>
    <property type="match status" value="2"/>
</dbReference>
<keyword evidence="3 7" id="KW-0347">Helicase</keyword>
<organism evidence="7 8">
    <name type="scientific">Novosphingobium flavum</name>
    <dbReference type="NCBI Taxonomy" id="1778672"/>
    <lineage>
        <taxon>Bacteria</taxon>
        <taxon>Pseudomonadati</taxon>
        <taxon>Pseudomonadota</taxon>
        <taxon>Alphaproteobacteria</taxon>
        <taxon>Sphingomonadales</taxon>
        <taxon>Sphingomonadaceae</taxon>
        <taxon>Novosphingobium</taxon>
    </lineage>
</organism>
<dbReference type="GO" id="GO:0016787">
    <property type="term" value="F:hydrolase activity"/>
    <property type="evidence" value="ECO:0007669"/>
    <property type="project" value="UniProtKB-KW"/>
</dbReference>
<dbReference type="GO" id="GO:0004386">
    <property type="term" value="F:helicase activity"/>
    <property type="evidence" value="ECO:0007669"/>
    <property type="project" value="UniProtKB-KW"/>
</dbReference>
<evidence type="ECO:0000256" key="4">
    <source>
        <dbReference type="ARBA" id="ARBA00022840"/>
    </source>
</evidence>
<dbReference type="PROSITE" id="PS51194">
    <property type="entry name" value="HELICASE_CTER"/>
    <property type="match status" value="1"/>
</dbReference>
<evidence type="ECO:0000313" key="7">
    <source>
        <dbReference type="EMBL" id="MBC2665748.1"/>
    </source>
</evidence>
<dbReference type="SMART" id="SM00490">
    <property type="entry name" value="HELICc"/>
    <property type="match status" value="1"/>
</dbReference>
<feature type="domain" description="Helicase C-terminal" evidence="6">
    <location>
        <begin position="290"/>
        <end position="472"/>
    </location>
</feature>
<proteinExistence type="predicted"/>
<keyword evidence="8" id="KW-1185">Reference proteome</keyword>
<evidence type="ECO:0000256" key="1">
    <source>
        <dbReference type="ARBA" id="ARBA00022741"/>
    </source>
</evidence>
<comment type="caution">
    <text evidence="7">The sequence shown here is derived from an EMBL/GenBank/DDBJ whole genome shotgun (WGS) entry which is preliminary data.</text>
</comment>
<dbReference type="SMART" id="SM00487">
    <property type="entry name" value="DEXDc"/>
    <property type="match status" value="1"/>
</dbReference>
<evidence type="ECO:0000256" key="2">
    <source>
        <dbReference type="ARBA" id="ARBA00022801"/>
    </source>
</evidence>
<accession>A0A7X1FRQ8</accession>
<dbReference type="EMBL" id="JACLAW010000006">
    <property type="protein sequence ID" value="MBC2665748.1"/>
    <property type="molecule type" value="Genomic_DNA"/>
</dbReference>
<evidence type="ECO:0000259" key="5">
    <source>
        <dbReference type="PROSITE" id="PS51192"/>
    </source>
</evidence>
<dbReference type="InterPro" id="IPR027417">
    <property type="entry name" value="P-loop_NTPase"/>
</dbReference>
<keyword evidence="2" id="KW-0378">Hydrolase</keyword>
<dbReference type="Pfam" id="PF00270">
    <property type="entry name" value="DEAD"/>
    <property type="match status" value="1"/>
</dbReference>
<dbReference type="InterPro" id="IPR011545">
    <property type="entry name" value="DEAD/DEAH_box_helicase_dom"/>
</dbReference>
<evidence type="ECO:0000313" key="8">
    <source>
        <dbReference type="Proteomes" id="UP000566813"/>
    </source>
</evidence>
<dbReference type="Pfam" id="PF00271">
    <property type="entry name" value="Helicase_C"/>
    <property type="match status" value="1"/>
</dbReference>
<dbReference type="PANTHER" id="PTHR47961">
    <property type="entry name" value="DNA POLYMERASE THETA, PUTATIVE (AFU_ORTHOLOGUE AFUA_1G05260)-RELATED"/>
    <property type="match status" value="1"/>
</dbReference>
<dbReference type="AlphaFoldDB" id="A0A7X1FRQ8"/>
<evidence type="ECO:0000259" key="6">
    <source>
        <dbReference type="PROSITE" id="PS51194"/>
    </source>
</evidence>
<dbReference type="PROSITE" id="PS51192">
    <property type="entry name" value="HELICASE_ATP_BIND_1"/>
    <property type="match status" value="1"/>
</dbReference>
<dbReference type="InterPro" id="IPR050474">
    <property type="entry name" value="Hel308_SKI2-like"/>
</dbReference>
<dbReference type="InterPro" id="IPR014001">
    <property type="entry name" value="Helicase_ATP-bd"/>
</dbReference>
<name>A0A7X1FRQ8_9SPHN</name>
<reference evidence="7 8" key="1">
    <citation type="submission" date="2020-08" db="EMBL/GenBank/DDBJ databases">
        <title>The genome sequence of type strain Novosphingobium flavum NBRC 111647.</title>
        <authorList>
            <person name="Liu Y."/>
        </authorList>
    </citation>
    <scope>NUCLEOTIDE SEQUENCE [LARGE SCALE GENOMIC DNA]</scope>
    <source>
        <strain evidence="7 8">NBRC 111647</strain>
    </source>
</reference>